<dbReference type="EMBL" id="CBFJ010000150">
    <property type="protein sequence ID" value="CDC47774.1"/>
    <property type="molecule type" value="Genomic_DNA"/>
</dbReference>
<name>R6RQZ5_9FIRM</name>
<accession>R6RQZ5</accession>
<dbReference type="Proteomes" id="UP000018142">
    <property type="component" value="Unassembled WGS sequence"/>
</dbReference>
<proteinExistence type="predicted"/>
<gene>
    <name evidence="1" type="ORF">BN788_00186</name>
</gene>
<reference evidence="1" key="1">
    <citation type="submission" date="2012-11" db="EMBL/GenBank/DDBJ databases">
        <title>Dependencies among metagenomic species, viruses, plasmids and units of genetic variation.</title>
        <authorList>
            <person name="Nielsen H.B."/>
            <person name="Almeida M."/>
            <person name="Juncker A.S."/>
            <person name="Rasmussen S."/>
            <person name="Li J."/>
            <person name="Sunagawa S."/>
            <person name="Plichta D."/>
            <person name="Gautier L."/>
            <person name="Le Chatelier E."/>
            <person name="Peletier E."/>
            <person name="Bonde I."/>
            <person name="Nielsen T."/>
            <person name="Manichanh C."/>
            <person name="Arumugam M."/>
            <person name="Batto J."/>
            <person name="Santos M.B.Q.D."/>
            <person name="Blom N."/>
            <person name="Borruel N."/>
            <person name="Burgdorf K.S."/>
            <person name="Boumezbeur F."/>
            <person name="Casellas F."/>
            <person name="Dore J."/>
            <person name="Guarner F."/>
            <person name="Hansen T."/>
            <person name="Hildebrand F."/>
            <person name="Kaas R.S."/>
            <person name="Kennedy S."/>
            <person name="Kristiansen K."/>
            <person name="Kultima J.R."/>
            <person name="Leonard P."/>
            <person name="Levenez F."/>
            <person name="Lund O."/>
            <person name="Moumen B."/>
            <person name="Le Paslier D."/>
            <person name="Pons N."/>
            <person name="Pedersen O."/>
            <person name="Prifti E."/>
            <person name="Qin J."/>
            <person name="Raes J."/>
            <person name="Tap J."/>
            <person name="Tims S."/>
            <person name="Ussery D.W."/>
            <person name="Yamada T."/>
            <person name="MetaHit consortium"/>
            <person name="Renault P."/>
            <person name="Sicheritz-Ponten T."/>
            <person name="Bork P."/>
            <person name="Wang J."/>
            <person name="Brunak S."/>
            <person name="Ehrlich S.D."/>
        </authorList>
    </citation>
    <scope>NUCLEOTIDE SEQUENCE [LARGE SCALE GENOMIC DNA]</scope>
</reference>
<evidence type="ECO:0000313" key="1">
    <source>
        <dbReference type="EMBL" id="CDC47774.1"/>
    </source>
</evidence>
<protein>
    <submittedName>
        <fullName evidence="1">Uncharacterized protein</fullName>
    </submittedName>
</protein>
<dbReference type="AlphaFoldDB" id="R6RQZ5"/>
<organism evidence="1 2">
    <name type="scientific">[Eubacterium] siraeum CAG:80</name>
    <dbReference type="NCBI Taxonomy" id="1263080"/>
    <lineage>
        <taxon>Bacteria</taxon>
        <taxon>Bacillati</taxon>
        <taxon>Bacillota</taxon>
        <taxon>Clostridia</taxon>
        <taxon>Eubacteriales</taxon>
        <taxon>Oscillospiraceae</taxon>
        <taxon>Oscillospiraceae incertae sedis</taxon>
    </lineage>
</organism>
<sequence>MQRDNNRMLNENYAEKSGKYKQIAGLPVDNTAESGIIKPITVDDIAAVDKDGTISDECKEVIASTIEKFQKDGHEFNFDAVRMVNIPPNINGGQDVLRTNAIDSGGYPKVVLEINKNVFADADKQSIDCMFINAENTVCNSLEDAVIHEIGHAKTIYSRTYANYERIAEELEFVHDIDVSKLASSDGLEGIAECEVLLSRGEKLSDEIMNFYTTYTTGGG</sequence>
<evidence type="ECO:0000313" key="2">
    <source>
        <dbReference type="Proteomes" id="UP000018142"/>
    </source>
</evidence>
<comment type="caution">
    <text evidence="1">The sequence shown here is derived from an EMBL/GenBank/DDBJ whole genome shotgun (WGS) entry which is preliminary data.</text>
</comment>